<dbReference type="AlphaFoldDB" id="A0A5N1J6D1"/>
<feature type="transmembrane region" description="Helical" evidence="1">
    <location>
        <begin position="39"/>
        <end position="55"/>
    </location>
</feature>
<dbReference type="RefSeq" id="WP_150901651.1">
    <property type="nucleotide sequence ID" value="NZ_VTWT01000001.1"/>
</dbReference>
<gene>
    <name evidence="2" type="ORF">F0P94_00015</name>
</gene>
<proteinExistence type="predicted"/>
<reference evidence="2 3" key="1">
    <citation type="submission" date="2019-09" db="EMBL/GenBank/DDBJ databases">
        <title>Genome sequence of Adhaeribacter sp. M2.</title>
        <authorList>
            <person name="Srinivasan S."/>
        </authorList>
    </citation>
    <scope>NUCLEOTIDE SEQUENCE [LARGE SCALE GENOMIC DNA]</scope>
    <source>
        <strain evidence="2 3">M2</strain>
    </source>
</reference>
<feature type="transmembrane region" description="Helical" evidence="1">
    <location>
        <begin position="151"/>
        <end position="169"/>
    </location>
</feature>
<evidence type="ECO:0000313" key="2">
    <source>
        <dbReference type="EMBL" id="KAA9345512.1"/>
    </source>
</evidence>
<feature type="transmembrane region" description="Helical" evidence="1">
    <location>
        <begin position="12"/>
        <end position="33"/>
    </location>
</feature>
<feature type="transmembrane region" description="Helical" evidence="1">
    <location>
        <begin position="76"/>
        <end position="96"/>
    </location>
</feature>
<accession>A0A5N1J6D1</accession>
<dbReference type="Pfam" id="PF13858">
    <property type="entry name" value="DUF4199"/>
    <property type="match status" value="1"/>
</dbReference>
<sequence>MFNQAIFRTGIKFGGISALAGFAIILILFLVGINPFGQLSLWSWIFIPVFIFLGIRSFKRTFDPEMGFLRALKVGWIIAFFTALFSALLIFIFATLGGEDLIQRHIAEMKMLFESSRQAAIEAKVLTPEAFDQTLNELDKTTAGSLALDDFFKKFAVGFFIAVVGAVFFRK</sequence>
<keyword evidence="3" id="KW-1185">Reference proteome</keyword>
<keyword evidence="1" id="KW-1133">Transmembrane helix</keyword>
<evidence type="ECO:0000313" key="3">
    <source>
        <dbReference type="Proteomes" id="UP000326570"/>
    </source>
</evidence>
<keyword evidence="1" id="KW-0472">Membrane</keyword>
<dbReference type="EMBL" id="VTWT01000001">
    <property type="protein sequence ID" value="KAA9345512.1"/>
    <property type="molecule type" value="Genomic_DNA"/>
</dbReference>
<name>A0A5N1J6D1_9BACT</name>
<evidence type="ECO:0000256" key="1">
    <source>
        <dbReference type="SAM" id="Phobius"/>
    </source>
</evidence>
<dbReference type="InterPro" id="IPR025250">
    <property type="entry name" value="DUF4199"/>
</dbReference>
<dbReference type="Proteomes" id="UP000326570">
    <property type="component" value="Unassembled WGS sequence"/>
</dbReference>
<protein>
    <submittedName>
        <fullName evidence="2">DUF4199 domain-containing protein</fullName>
    </submittedName>
</protein>
<organism evidence="2 3">
    <name type="scientific">Adhaeribacter soli</name>
    <dbReference type="NCBI Taxonomy" id="2607655"/>
    <lineage>
        <taxon>Bacteria</taxon>
        <taxon>Pseudomonadati</taxon>
        <taxon>Bacteroidota</taxon>
        <taxon>Cytophagia</taxon>
        <taxon>Cytophagales</taxon>
        <taxon>Hymenobacteraceae</taxon>
        <taxon>Adhaeribacter</taxon>
    </lineage>
</organism>
<comment type="caution">
    <text evidence="2">The sequence shown here is derived from an EMBL/GenBank/DDBJ whole genome shotgun (WGS) entry which is preliminary data.</text>
</comment>
<keyword evidence="1" id="KW-0812">Transmembrane</keyword>